<evidence type="ECO:0000313" key="3">
    <source>
        <dbReference type="Proteomes" id="UP000766609"/>
    </source>
</evidence>
<dbReference type="Proteomes" id="UP000766609">
    <property type="component" value="Unassembled WGS sequence"/>
</dbReference>
<keyword evidence="1" id="KW-0472">Membrane</keyword>
<dbReference type="EMBL" id="JAHVHP010000002">
    <property type="protein sequence ID" value="MBY5952677.1"/>
    <property type="molecule type" value="Genomic_DNA"/>
</dbReference>
<comment type="caution">
    <text evidence="2">The sequence shown here is derived from an EMBL/GenBank/DDBJ whole genome shotgun (WGS) entry which is preliminary data.</text>
</comment>
<evidence type="ECO:0000313" key="2">
    <source>
        <dbReference type="EMBL" id="MBY5952677.1"/>
    </source>
</evidence>
<organism evidence="2 3">
    <name type="scientific">Algoriphagus marincola</name>
    <dbReference type="NCBI Taxonomy" id="264027"/>
    <lineage>
        <taxon>Bacteria</taxon>
        <taxon>Pseudomonadati</taxon>
        <taxon>Bacteroidota</taxon>
        <taxon>Cytophagia</taxon>
        <taxon>Cytophagales</taxon>
        <taxon>Cyclobacteriaceae</taxon>
        <taxon>Algoriphagus</taxon>
    </lineage>
</organism>
<feature type="transmembrane region" description="Helical" evidence="1">
    <location>
        <begin position="14"/>
        <end position="31"/>
    </location>
</feature>
<gene>
    <name evidence="2" type="ORF">KUV23_16935</name>
</gene>
<proteinExistence type="predicted"/>
<sequence length="142" mass="16621">MPITPNNLKNSRRLILFISLAVTALLIYIMMESFSQPGMERFEGKYEEIDFYRNENNTGPVLRIYAIKVLDADSSWMKEFGEAQPHTKYGKTKVFFFKDTPSESLTLTPKEPHFPKEWEKYLLASYEKSILGESRFTFNDND</sequence>
<evidence type="ECO:0000256" key="1">
    <source>
        <dbReference type="SAM" id="Phobius"/>
    </source>
</evidence>
<keyword evidence="1" id="KW-0812">Transmembrane</keyword>
<name>A0ABS7N8M6_9BACT</name>
<dbReference type="RefSeq" id="WP_222584874.1">
    <property type="nucleotide sequence ID" value="NZ_JAHVHP010000002.1"/>
</dbReference>
<accession>A0ABS7N8M6</accession>
<keyword evidence="1" id="KW-1133">Transmembrane helix</keyword>
<keyword evidence="3" id="KW-1185">Reference proteome</keyword>
<protein>
    <submittedName>
        <fullName evidence="2">Uncharacterized protein</fullName>
    </submittedName>
</protein>
<reference evidence="2 3" key="1">
    <citation type="submission" date="2021-06" db="EMBL/GenBank/DDBJ databases">
        <title>44 bacteria genomes isolated from Dapeng, Shenzhen.</title>
        <authorList>
            <person name="Zheng W."/>
            <person name="Yu S."/>
            <person name="Huang Y."/>
        </authorList>
    </citation>
    <scope>NUCLEOTIDE SEQUENCE [LARGE SCALE GENOMIC DNA]</scope>
    <source>
        <strain evidence="2 3">DP5N14-6</strain>
    </source>
</reference>